<reference evidence="1" key="1">
    <citation type="journal article" date="2019" name="bioRxiv">
        <title>The Genome of the Zebra Mussel, Dreissena polymorpha: A Resource for Invasive Species Research.</title>
        <authorList>
            <person name="McCartney M.A."/>
            <person name="Auch B."/>
            <person name="Kono T."/>
            <person name="Mallez S."/>
            <person name="Zhang Y."/>
            <person name="Obille A."/>
            <person name="Becker A."/>
            <person name="Abrahante J.E."/>
            <person name="Garbe J."/>
            <person name="Badalamenti J.P."/>
            <person name="Herman A."/>
            <person name="Mangelson H."/>
            <person name="Liachko I."/>
            <person name="Sullivan S."/>
            <person name="Sone E.D."/>
            <person name="Koren S."/>
            <person name="Silverstein K.A.T."/>
            <person name="Beckman K.B."/>
            <person name="Gohl D.M."/>
        </authorList>
    </citation>
    <scope>NUCLEOTIDE SEQUENCE</scope>
    <source>
        <strain evidence="1">Duluth1</strain>
        <tissue evidence="1">Whole animal</tissue>
    </source>
</reference>
<reference evidence="1" key="2">
    <citation type="submission" date="2020-11" db="EMBL/GenBank/DDBJ databases">
        <authorList>
            <person name="McCartney M.A."/>
            <person name="Auch B."/>
            <person name="Kono T."/>
            <person name="Mallez S."/>
            <person name="Becker A."/>
            <person name="Gohl D.M."/>
            <person name="Silverstein K.A.T."/>
            <person name="Koren S."/>
            <person name="Bechman K.B."/>
            <person name="Herman A."/>
            <person name="Abrahante J.E."/>
            <person name="Garbe J."/>
        </authorList>
    </citation>
    <scope>NUCLEOTIDE SEQUENCE</scope>
    <source>
        <strain evidence="1">Duluth1</strain>
        <tissue evidence="1">Whole animal</tissue>
    </source>
</reference>
<name>A0A9D4BQX7_DREPO</name>
<evidence type="ECO:0000313" key="1">
    <source>
        <dbReference type="EMBL" id="KAH3704223.1"/>
    </source>
</evidence>
<dbReference type="Proteomes" id="UP000828390">
    <property type="component" value="Unassembled WGS sequence"/>
</dbReference>
<accession>A0A9D4BQX7</accession>
<comment type="caution">
    <text evidence="1">The sequence shown here is derived from an EMBL/GenBank/DDBJ whole genome shotgun (WGS) entry which is preliminary data.</text>
</comment>
<protein>
    <submittedName>
        <fullName evidence="1">Uncharacterized protein</fullName>
    </submittedName>
</protein>
<dbReference type="EMBL" id="JAIWYP010000015">
    <property type="protein sequence ID" value="KAH3704223.1"/>
    <property type="molecule type" value="Genomic_DNA"/>
</dbReference>
<proteinExistence type="predicted"/>
<sequence length="59" mass="6351">MSQIAACLDGQMRSIEAKCDMLPHTDTTSTADSASTRCSLTLQIAKYVCSALAVLYLDH</sequence>
<keyword evidence="2" id="KW-1185">Reference proteome</keyword>
<gene>
    <name evidence="1" type="ORF">DPMN_079279</name>
</gene>
<evidence type="ECO:0000313" key="2">
    <source>
        <dbReference type="Proteomes" id="UP000828390"/>
    </source>
</evidence>
<dbReference type="AlphaFoldDB" id="A0A9D4BQX7"/>
<organism evidence="1 2">
    <name type="scientific">Dreissena polymorpha</name>
    <name type="common">Zebra mussel</name>
    <name type="synonym">Mytilus polymorpha</name>
    <dbReference type="NCBI Taxonomy" id="45954"/>
    <lineage>
        <taxon>Eukaryota</taxon>
        <taxon>Metazoa</taxon>
        <taxon>Spiralia</taxon>
        <taxon>Lophotrochozoa</taxon>
        <taxon>Mollusca</taxon>
        <taxon>Bivalvia</taxon>
        <taxon>Autobranchia</taxon>
        <taxon>Heteroconchia</taxon>
        <taxon>Euheterodonta</taxon>
        <taxon>Imparidentia</taxon>
        <taxon>Neoheterodontei</taxon>
        <taxon>Myida</taxon>
        <taxon>Dreissenoidea</taxon>
        <taxon>Dreissenidae</taxon>
        <taxon>Dreissena</taxon>
    </lineage>
</organism>